<protein>
    <submittedName>
        <fullName evidence="2">Uncharacterized protein</fullName>
    </submittedName>
</protein>
<feature type="region of interest" description="Disordered" evidence="1">
    <location>
        <begin position="66"/>
        <end position="146"/>
    </location>
</feature>
<reference evidence="2 3" key="1">
    <citation type="submission" date="2016-07" db="EMBL/GenBank/DDBJ databases">
        <title>Pervasive Adenine N6-methylation of Active Genes in Fungi.</title>
        <authorList>
            <consortium name="DOE Joint Genome Institute"/>
            <person name="Mondo S.J."/>
            <person name="Dannebaum R.O."/>
            <person name="Kuo R.C."/>
            <person name="Labutti K."/>
            <person name="Haridas S."/>
            <person name="Kuo A."/>
            <person name="Salamov A."/>
            <person name="Ahrendt S.R."/>
            <person name="Lipzen A."/>
            <person name="Sullivan W."/>
            <person name="Andreopoulos W.B."/>
            <person name="Clum A."/>
            <person name="Lindquist E."/>
            <person name="Daum C."/>
            <person name="Ramamoorthy G.K."/>
            <person name="Gryganskyi A."/>
            <person name="Culley D."/>
            <person name="Magnuson J.K."/>
            <person name="James T.Y."/>
            <person name="O'Malley M.A."/>
            <person name="Stajich J.E."/>
            <person name="Spatafora J.W."/>
            <person name="Visel A."/>
            <person name="Grigoriev I.V."/>
        </authorList>
    </citation>
    <scope>NUCLEOTIDE SEQUENCE [LARGE SCALE GENOMIC DNA]</scope>
    <source>
        <strain evidence="2 3">JEL800</strain>
    </source>
</reference>
<comment type="caution">
    <text evidence="2">The sequence shown here is derived from an EMBL/GenBank/DDBJ whole genome shotgun (WGS) entry which is preliminary data.</text>
</comment>
<feature type="compositionally biased region" description="Polar residues" evidence="1">
    <location>
        <begin position="214"/>
        <end position="239"/>
    </location>
</feature>
<dbReference type="EMBL" id="MCGO01000039">
    <property type="protein sequence ID" value="ORY39488.1"/>
    <property type="molecule type" value="Genomic_DNA"/>
</dbReference>
<gene>
    <name evidence="2" type="ORF">BCR33DRAFT_389352</name>
</gene>
<feature type="compositionally biased region" description="Polar residues" evidence="1">
    <location>
        <begin position="78"/>
        <end position="97"/>
    </location>
</feature>
<accession>A0A1Y2BXL3</accession>
<name>A0A1Y2BXL3_9FUNG</name>
<feature type="region of interest" description="Disordered" evidence="1">
    <location>
        <begin position="1"/>
        <end position="31"/>
    </location>
</feature>
<dbReference type="AlphaFoldDB" id="A0A1Y2BXL3"/>
<feature type="region of interest" description="Disordered" evidence="1">
    <location>
        <begin position="209"/>
        <end position="239"/>
    </location>
</feature>
<feature type="compositionally biased region" description="Low complexity" evidence="1">
    <location>
        <begin position="1"/>
        <end position="15"/>
    </location>
</feature>
<proteinExistence type="predicted"/>
<organism evidence="2 3">
    <name type="scientific">Rhizoclosmatium globosum</name>
    <dbReference type="NCBI Taxonomy" id="329046"/>
    <lineage>
        <taxon>Eukaryota</taxon>
        <taxon>Fungi</taxon>
        <taxon>Fungi incertae sedis</taxon>
        <taxon>Chytridiomycota</taxon>
        <taxon>Chytridiomycota incertae sedis</taxon>
        <taxon>Chytridiomycetes</taxon>
        <taxon>Chytridiales</taxon>
        <taxon>Chytriomycetaceae</taxon>
        <taxon>Rhizoclosmatium</taxon>
    </lineage>
</organism>
<dbReference type="Proteomes" id="UP000193642">
    <property type="component" value="Unassembled WGS sequence"/>
</dbReference>
<keyword evidence="3" id="KW-1185">Reference proteome</keyword>
<evidence type="ECO:0000313" key="2">
    <source>
        <dbReference type="EMBL" id="ORY39488.1"/>
    </source>
</evidence>
<evidence type="ECO:0000256" key="1">
    <source>
        <dbReference type="SAM" id="MobiDB-lite"/>
    </source>
</evidence>
<sequence>MTTTTTTTTTTATTAPVPSSGPPSPLRITRSASFSGGLSFAAYRRTRALASQSSAAGSLVAMDEQLDSSVKPRKTPPALTTNSPPHTQLTIVPSTDFPSFRIARSPSLPIKTPSASKDGMTNVPLESKHAHGDSSIRFGDSSESASTLTNGSSLLEAYLLQLPHPDPVQDNMNVSPILDSVEVPAAAGPHVVSPPSSPELETIPPELHIEIPHSSPTSDTTPRQPSRTHHQNILPNHQVIQSPQIYVDSRHSFDSPALRKAIEGLSVRPFYAHPDTS</sequence>
<evidence type="ECO:0000313" key="3">
    <source>
        <dbReference type="Proteomes" id="UP000193642"/>
    </source>
</evidence>